<keyword evidence="2" id="KW-1185">Reference proteome</keyword>
<sequence>MLCRALRGCVMTADLQWLADLPGRCPACFLHEVQGHRARLDDGVTVTGCTNSGPVGVAAGTVARDLGIAATVEAHPDDAARVDEVLNRFIRSGKPFTANDTRPLLTGVKGSVIGGRFNAAARRGLMRRTGKRVPSTDPGTHAHRLDEWQGVAA</sequence>
<dbReference type="AlphaFoldDB" id="E2S7T6"/>
<gene>
    <name evidence="1" type="ORF">HMPREF0063_10093</name>
</gene>
<name>E2S7T6_9ACTN</name>
<dbReference type="STRING" id="585531.HMPREF0063_10093"/>
<organism evidence="1 2">
    <name type="scientific">Aeromicrobium marinum DSM 15272</name>
    <dbReference type="NCBI Taxonomy" id="585531"/>
    <lineage>
        <taxon>Bacteria</taxon>
        <taxon>Bacillati</taxon>
        <taxon>Actinomycetota</taxon>
        <taxon>Actinomycetes</taxon>
        <taxon>Propionibacteriales</taxon>
        <taxon>Nocardioidaceae</taxon>
        <taxon>Aeromicrobium</taxon>
    </lineage>
</organism>
<dbReference type="EMBL" id="ACLF03000001">
    <property type="protein sequence ID" value="EFQ84752.1"/>
    <property type="molecule type" value="Genomic_DNA"/>
</dbReference>
<comment type="caution">
    <text evidence="1">The sequence shown here is derived from an EMBL/GenBank/DDBJ whole genome shotgun (WGS) entry which is preliminary data.</text>
</comment>
<proteinExistence type="predicted"/>
<dbReference type="Proteomes" id="UP000003111">
    <property type="component" value="Unassembled WGS sequence"/>
</dbReference>
<evidence type="ECO:0000313" key="1">
    <source>
        <dbReference type="EMBL" id="EFQ84752.1"/>
    </source>
</evidence>
<evidence type="ECO:0000313" key="2">
    <source>
        <dbReference type="Proteomes" id="UP000003111"/>
    </source>
</evidence>
<dbReference type="HOGENOM" id="CLU_1709379_0_0_11"/>
<reference evidence="1" key="1">
    <citation type="submission" date="2010-08" db="EMBL/GenBank/DDBJ databases">
        <authorList>
            <person name="Muzny D."/>
            <person name="Qin X."/>
            <person name="Buhay C."/>
            <person name="Dugan-Rocha S."/>
            <person name="Ding Y."/>
            <person name="Chen G."/>
            <person name="Hawes A."/>
            <person name="Holder M."/>
            <person name="Jhangiani S."/>
            <person name="Johnson A."/>
            <person name="Khan Z."/>
            <person name="Li Z."/>
            <person name="Liu W."/>
            <person name="Liu X."/>
            <person name="Perez L."/>
            <person name="Shen H."/>
            <person name="Wang Q."/>
            <person name="Watt J."/>
            <person name="Xi L."/>
            <person name="Xin Y."/>
            <person name="Zhou J."/>
            <person name="Deng J."/>
            <person name="Jiang H."/>
            <person name="Liu Y."/>
            <person name="Qu J."/>
            <person name="Song X.-Z."/>
            <person name="Zhang L."/>
            <person name="Villasana D."/>
            <person name="Johnson A."/>
            <person name="Liu J."/>
            <person name="Liyanage D."/>
            <person name="Lorensuhewa L."/>
            <person name="Robinson T."/>
            <person name="Song A."/>
            <person name="Song B.-B."/>
            <person name="Dinh H."/>
            <person name="Thornton R."/>
            <person name="Coyle M."/>
            <person name="Francisco L."/>
            <person name="Jackson L."/>
            <person name="Javaid M."/>
            <person name="Korchina V."/>
            <person name="Kovar C."/>
            <person name="Mata R."/>
            <person name="Mathew T."/>
            <person name="Ngo R."/>
            <person name="Nguyen L."/>
            <person name="Nguyen N."/>
            <person name="Okwuonu G."/>
            <person name="Ongeri F."/>
            <person name="Pham C."/>
            <person name="Simmons D."/>
            <person name="Wilczek-Boney K."/>
            <person name="Hale W."/>
            <person name="Jakkamsetti A."/>
            <person name="Pham P."/>
            <person name="Ruth R."/>
            <person name="San Lucas F."/>
            <person name="Warren J."/>
            <person name="Zhang J."/>
            <person name="Zhao Z."/>
            <person name="Zhou C."/>
            <person name="Zhu D."/>
            <person name="Lee S."/>
            <person name="Bess C."/>
            <person name="Blankenburg K."/>
            <person name="Forbes L."/>
            <person name="Fu Q."/>
            <person name="Gubbala S."/>
            <person name="Hirani K."/>
            <person name="Jayaseelan J.C."/>
            <person name="Lara F."/>
            <person name="Munidasa M."/>
            <person name="Palculict T."/>
            <person name="Patil S."/>
            <person name="Pu L.-L."/>
            <person name="Saada N."/>
            <person name="Tang L."/>
            <person name="Weissenberger G."/>
            <person name="Zhu Y."/>
            <person name="Hemphill L."/>
            <person name="Shang Y."/>
            <person name="Youmans B."/>
            <person name="Ayvaz T."/>
            <person name="Ross M."/>
            <person name="Santibanez J."/>
            <person name="Aqrawi P."/>
            <person name="Gross S."/>
            <person name="Joshi V."/>
            <person name="Fowler G."/>
            <person name="Nazareth L."/>
            <person name="Reid J."/>
            <person name="Worley K."/>
            <person name="Petrosino J."/>
            <person name="Highlander S."/>
            <person name="Gibbs R."/>
        </authorList>
    </citation>
    <scope>NUCLEOTIDE SEQUENCE [LARGE SCALE GENOMIC DNA]</scope>
    <source>
        <strain evidence="1">DSM 15272</strain>
    </source>
</reference>
<protein>
    <submittedName>
        <fullName evidence="1">Uncharacterized protein</fullName>
    </submittedName>
</protein>
<accession>E2S7T6</accession>